<proteinExistence type="predicted"/>
<reference evidence="2 3" key="1">
    <citation type="journal article" date="2019" name="Int. J. Syst. Evol. Microbiol.">
        <title>The Global Catalogue of Microorganisms (GCM) 10K type strain sequencing project: providing services to taxonomists for standard genome sequencing and annotation.</title>
        <authorList>
            <consortium name="The Broad Institute Genomics Platform"/>
            <consortium name="The Broad Institute Genome Sequencing Center for Infectious Disease"/>
            <person name="Wu L."/>
            <person name="Ma J."/>
        </authorList>
    </citation>
    <scope>NUCLEOTIDE SEQUENCE [LARGE SCALE GENOMIC DNA]</scope>
    <source>
        <strain evidence="2 3">CGMCC 1.10390</strain>
    </source>
</reference>
<evidence type="ECO:0000313" key="2">
    <source>
        <dbReference type="EMBL" id="MFD1647539.1"/>
    </source>
</evidence>
<dbReference type="EMBL" id="JBHUDO010000004">
    <property type="protein sequence ID" value="MFD1647539.1"/>
    <property type="molecule type" value="Genomic_DNA"/>
</dbReference>
<evidence type="ECO:0000313" key="3">
    <source>
        <dbReference type="Proteomes" id="UP001597034"/>
    </source>
</evidence>
<dbReference type="AlphaFoldDB" id="A0ABD6DMM2"/>
<evidence type="ECO:0000256" key="1">
    <source>
        <dbReference type="SAM" id="Phobius"/>
    </source>
</evidence>
<gene>
    <name evidence="2" type="ORF">ACFSBL_17755</name>
</gene>
<organism evidence="2 3">
    <name type="scientific">Haloarchaeobius litoreus</name>
    <dbReference type="NCBI Taxonomy" id="755306"/>
    <lineage>
        <taxon>Archaea</taxon>
        <taxon>Methanobacteriati</taxon>
        <taxon>Methanobacteriota</taxon>
        <taxon>Stenosarchaea group</taxon>
        <taxon>Halobacteria</taxon>
        <taxon>Halobacteriales</taxon>
        <taxon>Halorubellaceae</taxon>
        <taxon>Haloarchaeobius</taxon>
    </lineage>
</organism>
<feature type="transmembrane region" description="Helical" evidence="1">
    <location>
        <begin position="99"/>
        <end position="128"/>
    </location>
</feature>
<sequence>MDTHVTTSTGTRPRREGGFPAYGPVDAALGYWLFYVVVDRATPTVVELFAERVLEVSPTLVRLGLAAVLWFVLAVTVLDQLRTQFDALTGRSGRRRGFVAGHLLPAQYWLLVFGLGVALGGATALVTFEVGLDGAVTLIESVATLDVAAILLLDVVAVVVFFGSFAVASFSLDRLTVRVIRELLTEGRESAAPKR</sequence>
<feature type="transmembrane region" description="Helical" evidence="1">
    <location>
        <begin position="59"/>
        <end position="78"/>
    </location>
</feature>
<keyword evidence="1" id="KW-0812">Transmembrane</keyword>
<protein>
    <submittedName>
        <fullName evidence="2">Uncharacterized protein</fullName>
    </submittedName>
</protein>
<feature type="transmembrane region" description="Helical" evidence="1">
    <location>
        <begin position="148"/>
        <end position="172"/>
    </location>
</feature>
<dbReference type="RefSeq" id="WP_256401978.1">
    <property type="nucleotide sequence ID" value="NZ_JANHJR010000004.1"/>
</dbReference>
<keyword evidence="3" id="KW-1185">Reference proteome</keyword>
<keyword evidence="1" id="KW-0472">Membrane</keyword>
<comment type="caution">
    <text evidence="2">The sequence shown here is derived from an EMBL/GenBank/DDBJ whole genome shotgun (WGS) entry which is preliminary data.</text>
</comment>
<name>A0ABD6DMM2_9EURY</name>
<accession>A0ABD6DMM2</accession>
<keyword evidence="1" id="KW-1133">Transmembrane helix</keyword>
<dbReference type="Proteomes" id="UP001597034">
    <property type="component" value="Unassembled WGS sequence"/>
</dbReference>